<dbReference type="GO" id="GO:0005524">
    <property type="term" value="F:ATP binding"/>
    <property type="evidence" value="ECO:0007669"/>
    <property type="project" value="InterPro"/>
</dbReference>
<dbReference type="SUPFAM" id="SSF56112">
    <property type="entry name" value="Protein kinase-like (PK-like)"/>
    <property type="match status" value="1"/>
</dbReference>
<dbReference type="GO" id="GO:0004672">
    <property type="term" value="F:protein kinase activity"/>
    <property type="evidence" value="ECO:0007669"/>
    <property type="project" value="InterPro"/>
</dbReference>
<evidence type="ECO:0000313" key="2">
    <source>
        <dbReference type="EMBL" id="KAG7166991.1"/>
    </source>
</evidence>
<sequence>MVPSENFTEKLDVLNISELSYFTVTLNPVTTTSPVTITTLTPVTTTPRWPGAGGAPLLYGVTNKPSALVKEFCPGLTITKAVLELDREDLNHVHYAAFLAIQEFHAAGYCHRDLHSDNILVDTTTLPFKCHIIDVAEAKKLTGDCVFDRIMQNQDFEFLEYLEQMIDQR</sequence>
<keyword evidence="2" id="KW-0808">Transferase</keyword>
<dbReference type="AlphaFoldDB" id="A0A8J5K2E4"/>
<dbReference type="Proteomes" id="UP000747542">
    <property type="component" value="Unassembled WGS sequence"/>
</dbReference>
<accession>A0A8J5K2E4</accession>
<protein>
    <submittedName>
        <fullName evidence="2">Putative Lipopolysaccharide kinase (Kdo/WaaP) family-containing protein 1</fullName>
    </submittedName>
</protein>
<dbReference type="InterPro" id="IPR011009">
    <property type="entry name" value="Kinase-like_dom_sf"/>
</dbReference>
<reference evidence="2" key="1">
    <citation type="journal article" date="2021" name="Sci. Adv.">
        <title>The American lobster genome reveals insights on longevity, neural, and immune adaptations.</title>
        <authorList>
            <person name="Polinski J.M."/>
            <person name="Zimin A.V."/>
            <person name="Clark K.F."/>
            <person name="Kohn A.B."/>
            <person name="Sadowski N."/>
            <person name="Timp W."/>
            <person name="Ptitsyn A."/>
            <person name="Khanna P."/>
            <person name="Romanova D.Y."/>
            <person name="Williams P."/>
            <person name="Greenwood S.J."/>
            <person name="Moroz L.L."/>
            <person name="Walt D.R."/>
            <person name="Bodnar A.G."/>
        </authorList>
    </citation>
    <scope>NUCLEOTIDE SEQUENCE</scope>
    <source>
        <strain evidence="2">GMGI-L3</strain>
    </source>
</reference>
<dbReference type="PROSITE" id="PS50011">
    <property type="entry name" value="PROTEIN_KINASE_DOM"/>
    <property type="match status" value="1"/>
</dbReference>
<proteinExistence type="predicted"/>
<keyword evidence="3" id="KW-1185">Reference proteome</keyword>
<evidence type="ECO:0000259" key="1">
    <source>
        <dbReference type="PROSITE" id="PS50011"/>
    </source>
</evidence>
<dbReference type="EMBL" id="JAHLQT010021845">
    <property type="protein sequence ID" value="KAG7166991.1"/>
    <property type="molecule type" value="Genomic_DNA"/>
</dbReference>
<keyword evidence="2" id="KW-0418">Kinase</keyword>
<dbReference type="Pfam" id="PF06293">
    <property type="entry name" value="Kdo"/>
    <property type="match status" value="1"/>
</dbReference>
<name>A0A8J5K2E4_HOMAM</name>
<comment type="caution">
    <text evidence="2">The sequence shown here is derived from an EMBL/GenBank/DDBJ whole genome shotgun (WGS) entry which is preliminary data.</text>
</comment>
<feature type="domain" description="Protein kinase" evidence="1">
    <location>
        <begin position="1"/>
        <end position="169"/>
    </location>
</feature>
<evidence type="ECO:0000313" key="3">
    <source>
        <dbReference type="Proteomes" id="UP000747542"/>
    </source>
</evidence>
<organism evidence="2 3">
    <name type="scientific">Homarus americanus</name>
    <name type="common">American lobster</name>
    <dbReference type="NCBI Taxonomy" id="6706"/>
    <lineage>
        <taxon>Eukaryota</taxon>
        <taxon>Metazoa</taxon>
        <taxon>Ecdysozoa</taxon>
        <taxon>Arthropoda</taxon>
        <taxon>Crustacea</taxon>
        <taxon>Multicrustacea</taxon>
        <taxon>Malacostraca</taxon>
        <taxon>Eumalacostraca</taxon>
        <taxon>Eucarida</taxon>
        <taxon>Decapoda</taxon>
        <taxon>Pleocyemata</taxon>
        <taxon>Astacidea</taxon>
        <taxon>Nephropoidea</taxon>
        <taxon>Nephropidae</taxon>
        <taxon>Homarus</taxon>
    </lineage>
</organism>
<dbReference type="Gene3D" id="1.10.510.10">
    <property type="entry name" value="Transferase(Phosphotransferase) domain 1"/>
    <property type="match status" value="1"/>
</dbReference>
<dbReference type="InterPro" id="IPR000719">
    <property type="entry name" value="Prot_kinase_dom"/>
</dbReference>
<gene>
    <name evidence="2" type="ORF">Hamer_G005293</name>
</gene>